<reference evidence="3" key="1">
    <citation type="journal article" date="2019" name="Int. J. Syst. Evol. Microbiol.">
        <title>The Global Catalogue of Microorganisms (GCM) 10K type strain sequencing project: providing services to taxonomists for standard genome sequencing and annotation.</title>
        <authorList>
            <consortium name="The Broad Institute Genomics Platform"/>
            <consortium name="The Broad Institute Genome Sequencing Center for Infectious Disease"/>
            <person name="Wu L."/>
            <person name="Ma J."/>
        </authorList>
    </citation>
    <scope>NUCLEOTIDE SEQUENCE [LARGE SCALE GENOMIC DNA]</scope>
    <source>
        <strain evidence="3">JCM 30346</strain>
    </source>
</reference>
<organism evidence="2 3">
    <name type="scientific">Sphaerisporangium aureirubrum</name>
    <dbReference type="NCBI Taxonomy" id="1544736"/>
    <lineage>
        <taxon>Bacteria</taxon>
        <taxon>Bacillati</taxon>
        <taxon>Actinomycetota</taxon>
        <taxon>Actinomycetes</taxon>
        <taxon>Streptosporangiales</taxon>
        <taxon>Streptosporangiaceae</taxon>
        <taxon>Sphaerisporangium</taxon>
    </lineage>
</organism>
<evidence type="ECO:0000259" key="1">
    <source>
        <dbReference type="Pfam" id="PF01872"/>
    </source>
</evidence>
<dbReference type="Proteomes" id="UP001596137">
    <property type="component" value="Unassembled WGS sequence"/>
</dbReference>
<dbReference type="Pfam" id="PF01872">
    <property type="entry name" value="RibD_C"/>
    <property type="match status" value="1"/>
</dbReference>
<gene>
    <name evidence="2" type="ORF">ACFP1K_01040</name>
</gene>
<dbReference type="PANTHER" id="PTHR38011">
    <property type="entry name" value="DIHYDROFOLATE REDUCTASE FAMILY PROTEIN (AFU_ORTHOLOGUE AFUA_8G06820)"/>
    <property type="match status" value="1"/>
</dbReference>
<dbReference type="Gene3D" id="3.40.430.10">
    <property type="entry name" value="Dihydrofolate Reductase, subunit A"/>
    <property type="match status" value="1"/>
</dbReference>
<evidence type="ECO:0000313" key="3">
    <source>
        <dbReference type="Proteomes" id="UP001596137"/>
    </source>
</evidence>
<sequence>MTTFLSLDGVMQGPGALEEDPSGGFDKGGWLIPFADEDMGTFVSEHFLLADDFLLGRKTYEIFAAHWPNIVDEDDPVSSRLNKLPKYVVSTTLTSLEWDNSILITGDVADEVARLKAQPGNELQVHGSGELARTLMEHDLIDEYRLWYFPVFLGSGKRLFEGGSVPTSLRLVDTKTTSTGAVIHTYQPA</sequence>
<dbReference type="RefSeq" id="WP_380746064.1">
    <property type="nucleotide sequence ID" value="NZ_JBHSRF010000001.1"/>
</dbReference>
<dbReference type="InterPro" id="IPR024072">
    <property type="entry name" value="DHFR-like_dom_sf"/>
</dbReference>
<dbReference type="PANTHER" id="PTHR38011:SF2">
    <property type="entry name" value="BIFUNCTIONAL DEAMINASE-REDUCTASE DOMAIN PROTEIN"/>
    <property type="match status" value="1"/>
</dbReference>
<protein>
    <submittedName>
        <fullName evidence="2">Dihydrofolate reductase family protein</fullName>
    </submittedName>
</protein>
<evidence type="ECO:0000313" key="2">
    <source>
        <dbReference type="EMBL" id="MFC6079729.1"/>
    </source>
</evidence>
<comment type="caution">
    <text evidence="2">The sequence shown here is derived from an EMBL/GenBank/DDBJ whole genome shotgun (WGS) entry which is preliminary data.</text>
</comment>
<dbReference type="InterPro" id="IPR002734">
    <property type="entry name" value="RibDG_C"/>
</dbReference>
<dbReference type="InterPro" id="IPR050765">
    <property type="entry name" value="Riboflavin_Biosynth_HTPR"/>
</dbReference>
<dbReference type="SUPFAM" id="SSF53597">
    <property type="entry name" value="Dihydrofolate reductase-like"/>
    <property type="match status" value="1"/>
</dbReference>
<dbReference type="EMBL" id="JBHSRF010000001">
    <property type="protein sequence ID" value="MFC6079729.1"/>
    <property type="molecule type" value="Genomic_DNA"/>
</dbReference>
<proteinExistence type="predicted"/>
<accession>A0ABW1N878</accession>
<keyword evidence="3" id="KW-1185">Reference proteome</keyword>
<feature type="domain" description="Bacterial bifunctional deaminase-reductase C-terminal" evidence="1">
    <location>
        <begin position="1"/>
        <end position="182"/>
    </location>
</feature>
<name>A0ABW1N878_9ACTN</name>